<comment type="caution">
    <text evidence="1">The sequence shown here is derived from an EMBL/GenBank/DDBJ whole genome shotgun (WGS) entry which is preliminary data.</text>
</comment>
<accession>A0A8S9KLB2</accession>
<dbReference type="EMBL" id="QGKY02000164">
    <property type="protein sequence ID" value="KAF2594126.1"/>
    <property type="molecule type" value="Genomic_DNA"/>
</dbReference>
<evidence type="ECO:0008006" key="2">
    <source>
        <dbReference type="Google" id="ProtNLM"/>
    </source>
</evidence>
<proteinExistence type="predicted"/>
<dbReference type="AlphaFoldDB" id="A0A8S9KLB2"/>
<organism evidence="1">
    <name type="scientific">Brassica cretica</name>
    <name type="common">Mustard</name>
    <dbReference type="NCBI Taxonomy" id="69181"/>
    <lineage>
        <taxon>Eukaryota</taxon>
        <taxon>Viridiplantae</taxon>
        <taxon>Streptophyta</taxon>
        <taxon>Embryophyta</taxon>
        <taxon>Tracheophyta</taxon>
        <taxon>Spermatophyta</taxon>
        <taxon>Magnoliopsida</taxon>
        <taxon>eudicotyledons</taxon>
        <taxon>Gunneridae</taxon>
        <taxon>Pentapetalae</taxon>
        <taxon>rosids</taxon>
        <taxon>malvids</taxon>
        <taxon>Brassicales</taxon>
        <taxon>Brassicaceae</taxon>
        <taxon>Brassiceae</taxon>
        <taxon>Brassica</taxon>
    </lineage>
</organism>
<sequence length="276" mass="31658">MMKFGESPARIEGSDGFVAGFVGGATEFYERCENYGSYGNRGVSRDDANKTIQRDPLVTRNDKATAERLDSVKKQIVTIREDSSAVMGIVTVSVFPDVDLRQWISWMEHYFDWKGLTDFEKLHMAYGFIVDEAERYINGIDSLMPIRNWKHMKETLLWKFGADDDPDKIRLQKESDRCHEYLMNWKAESQRGSRLCSGDSGDITFTDESTSHNAIVHETGVVRNCSLSDLIQPALDSETVHERDMVIQTVPAAEVLYNLKQYSRKMFLLRLVMRTN</sequence>
<gene>
    <name evidence="1" type="ORF">F2Q70_00044807</name>
</gene>
<reference evidence="1" key="1">
    <citation type="submission" date="2019-12" db="EMBL/GenBank/DDBJ databases">
        <title>Genome sequencing and annotation of Brassica cretica.</title>
        <authorList>
            <person name="Studholme D.J."/>
            <person name="Sarris P.F."/>
        </authorList>
    </citation>
    <scope>NUCLEOTIDE SEQUENCE</scope>
    <source>
        <strain evidence="1">PFS-102/07</strain>
        <tissue evidence="1">Leaf</tissue>
    </source>
</reference>
<evidence type="ECO:0000313" key="1">
    <source>
        <dbReference type="EMBL" id="KAF2594126.1"/>
    </source>
</evidence>
<protein>
    <recommendedName>
        <fullName evidence="2">Retrotransposon gag domain-containing protein</fullName>
    </recommendedName>
</protein>
<name>A0A8S9KLB2_BRACR</name>